<dbReference type="Pfam" id="PF00072">
    <property type="entry name" value="Response_reg"/>
    <property type="match status" value="1"/>
</dbReference>
<dbReference type="SUPFAM" id="SSF47226">
    <property type="entry name" value="Histidine-containing phosphotransfer domain, HPT domain"/>
    <property type="match status" value="1"/>
</dbReference>
<dbReference type="PROSITE" id="PS50110">
    <property type="entry name" value="RESPONSE_REGULATORY"/>
    <property type="match status" value="1"/>
</dbReference>
<dbReference type="InterPro" id="IPR011006">
    <property type="entry name" value="CheY-like_superfamily"/>
</dbReference>
<dbReference type="InterPro" id="IPR015943">
    <property type="entry name" value="WD40/YVTN_repeat-like_dom_sf"/>
</dbReference>
<organism evidence="16 17">
    <name type="scientific">Ruminococcus albus 8</name>
    <dbReference type="NCBI Taxonomy" id="246199"/>
    <lineage>
        <taxon>Bacteria</taxon>
        <taxon>Bacillati</taxon>
        <taxon>Bacillota</taxon>
        <taxon>Clostridia</taxon>
        <taxon>Eubacteriales</taxon>
        <taxon>Oscillospiraceae</taxon>
        <taxon>Ruminococcus</taxon>
    </lineage>
</organism>
<dbReference type="eggNOG" id="COG0784">
    <property type="taxonomic scope" value="Bacteria"/>
</dbReference>
<evidence type="ECO:0000256" key="8">
    <source>
        <dbReference type="ARBA" id="ARBA00024867"/>
    </source>
</evidence>
<protein>
    <recommendedName>
        <fullName evidence="9">Circadian input-output histidine kinase CikA</fullName>
        <ecNumber evidence="3">2.7.13.3</ecNumber>
    </recommendedName>
    <alternativeName>
        <fullName evidence="4">Stage 0 sporulation protein A homolog</fullName>
    </alternativeName>
</protein>
<evidence type="ECO:0000256" key="3">
    <source>
        <dbReference type="ARBA" id="ARBA00012438"/>
    </source>
</evidence>
<accession>E9SBA9</accession>
<comment type="caution">
    <text evidence="16">The sequence shown here is derived from an EMBL/GenBank/DDBJ whole genome shotgun (WGS) entry which is preliminary data.</text>
</comment>
<dbReference type="Gene3D" id="3.40.50.2300">
    <property type="match status" value="1"/>
</dbReference>
<feature type="modified residue" description="4-aspartylphosphate" evidence="10">
    <location>
        <position position="1122"/>
    </location>
</feature>
<evidence type="ECO:0000256" key="6">
    <source>
        <dbReference type="ARBA" id="ARBA00022777"/>
    </source>
</evidence>
<dbReference type="OrthoDB" id="1834068at2"/>
<dbReference type="GO" id="GO:0000155">
    <property type="term" value="F:phosphorelay sensor kinase activity"/>
    <property type="evidence" value="ECO:0007669"/>
    <property type="project" value="InterPro"/>
</dbReference>
<dbReference type="InterPro" id="IPR036097">
    <property type="entry name" value="HisK_dim/P_sf"/>
</dbReference>
<comment type="similarity">
    <text evidence="2">In the N-terminal section; belongs to the phytochrome family.</text>
</comment>
<keyword evidence="11" id="KW-0175">Coiled coil</keyword>
<keyword evidence="17" id="KW-1185">Reference proteome</keyword>
<dbReference type="InterPro" id="IPR011110">
    <property type="entry name" value="Reg_prop"/>
</dbReference>
<evidence type="ECO:0000256" key="5">
    <source>
        <dbReference type="ARBA" id="ARBA00022553"/>
    </source>
</evidence>
<dbReference type="PROSITE" id="PS50109">
    <property type="entry name" value="HIS_KIN"/>
    <property type="match status" value="1"/>
</dbReference>
<feature type="transmembrane region" description="Helical" evidence="12">
    <location>
        <begin position="756"/>
        <end position="779"/>
    </location>
</feature>
<evidence type="ECO:0000256" key="9">
    <source>
        <dbReference type="ARBA" id="ARBA00074306"/>
    </source>
</evidence>
<keyword evidence="7" id="KW-0902">Two-component regulatory system</keyword>
<dbReference type="Proteomes" id="UP000004259">
    <property type="component" value="Unassembled WGS sequence"/>
</dbReference>
<dbReference type="InterPro" id="IPR005467">
    <property type="entry name" value="His_kinase_dom"/>
</dbReference>
<keyword evidence="12" id="KW-0812">Transmembrane</keyword>
<keyword evidence="6 16" id="KW-0418">Kinase</keyword>
<dbReference type="Gene3D" id="3.30.565.10">
    <property type="entry name" value="Histidine kinase-like ATPase, C-terminal domain"/>
    <property type="match status" value="1"/>
</dbReference>
<dbReference type="CDD" id="cd17546">
    <property type="entry name" value="REC_hyHK_CKI1_RcsC-like"/>
    <property type="match status" value="1"/>
</dbReference>
<dbReference type="Gene3D" id="2.130.10.10">
    <property type="entry name" value="YVTN repeat-like/Quinoprotein amine dehydrogenase"/>
    <property type="match status" value="3"/>
</dbReference>
<evidence type="ECO:0000256" key="1">
    <source>
        <dbReference type="ARBA" id="ARBA00000085"/>
    </source>
</evidence>
<evidence type="ECO:0000313" key="17">
    <source>
        <dbReference type="Proteomes" id="UP000004259"/>
    </source>
</evidence>
<dbReference type="RefSeq" id="WP_002848821.1">
    <property type="nucleotide sequence ID" value="NZ_ADKM02000066.1"/>
</dbReference>
<dbReference type="eggNOG" id="COG2205">
    <property type="taxonomic scope" value="Bacteria"/>
</dbReference>
<dbReference type="eggNOG" id="COG3292">
    <property type="taxonomic scope" value="Bacteria"/>
</dbReference>
<dbReference type="EMBL" id="ADKM02000066">
    <property type="protein sequence ID" value="EGC03449.1"/>
    <property type="molecule type" value="Genomic_DNA"/>
</dbReference>
<keyword evidence="13" id="KW-0732">Signal</keyword>
<dbReference type="Gene3D" id="1.10.287.130">
    <property type="match status" value="1"/>
</dbReference>
<evidence type="ECO:0000256" key="13">
    <source>
        <dbReference type="SAM" id="SignalP"/>
    </source>
</evidence>
<dbReference type="InterPro" id="IPR003661">
    <property type="entry name" value="HisK_dim/P_dom"/>
</dbReference>
<dbReference type="Pfam" id="PF02518">
    <property type="entry name" value="HATPase_c"/>
    <property type="match status" value="1"/>
</dbReference>
<dbReference type="SUPFAM" id="SSF47384">
    <property type="entry name" value="Homodimeric domain of signal transducing histidine kinase"/>
    <property type="match status" value="1"/>
</dbReference>
<evidence type="ECO:0000256" key="11">
    <source>
        <dbReference type="SAM" id="Coils"/>
    </source>
</evidence>
<dbReference type="Pfam" id="PF07494">
    <property type="entry name" value="Reg_prop"/>
    <property type="match status" value="3"/>
</dbReference>
<dbReference type="InterPro" id="IPR001789">
    <property type="entry name" value="Sig_transdc_resp-reg_receiver"/>
</dbReference>
<evidence type="ECO:0000256" key="4">
    <source>
        <dbReference type="ARBA" id="ARBA00018672"/>
    </source>
</evidence>
<comment type="function">
    <text evidence="8">May play the central regulatory role in sporulation. It may be an element of the effector pathway responsible for the activation of sporulation genes in response to nutritional stress. Spo0A may act in concert with spo0H (a sigma factor) to control the expression of some genes that are critical to the sporulation process.</text>
</comment>
<dbReference type="SMART" id="SM00448">
    <property type="entry name" value="REC"/>
    <property type="match status" value="1"/>
</dbReference>
<keyword evidence="5 10" id="KW-0597">Phosphoprotein</keyword>
<dbReference type="CDD" id="cd16922">
    <property type="entry name" value="HATPase_EvgS-ArcB-TorS-like"/>
    <property type="match status" value="1"/>
</dbReference>
<dbReference type="GO" id="GO:0005524">
    <property type="term" value="F:ATP binding"/>
    <property type="evidence" value="ECO:0007669"/>
    <property type="project" value="UniProtKB-KW"/>
</dbReference>
<proteinExistence type="inferred from homology"/>
<dbReference type="GO" id="GO:0005886">
    <property type="term" value="C:plasma membrane"/>
    <property type="evidence" value="ECO:0007669"/>
    <property type="project" value="UniProtKB-SubCell"/>
</dbReference>
<dbReference type="InterPro" id="IPR036890">
    <property type="entry name" value="HATPase_C_sf"/>
</dbReference>
<reference evidence="16 17" key="1">
    <citation type="submission" date="2011-02" db="EMBL/GenBank/DDBJ databases">
        <authorList>
            <person name="Nelson K.E."/>
            <person name="Sutton G."/>
            <person name="Torralba M."/>
            <person name="Durkin S."/>
            <person name="Harkins D."/>
            <person name="Montgomery R."/>
            <person name="Ziemer C."/>
            <person name="Klaassens E."/>
            <person name="Ocuiv P."/>
            <person name="Morrison M."/>
        </authorList>
    </citation>
    <scope>NUCLEOTIDE SEQUENCE [LARGE SCALE GENOMIC DNA]</scope>
    <source>
        <strain evidence="16 17">8</strain>
    </source>
</reference>
<evidence type="ECO:0000256" key="7">
    <source>
        <dbReference type="ARBA" id="ARBA00023012"/>
    </source>
</evidence>
<gene>
    <name evidence="16" type="ORF">CUS_6582</name>
</gene>
<dbReference type="CDD" id="cd00082">
    <property type="entry name" value="HisKA"/>
    <property type="match status" value="1"/>
</dbReference>
<evidence type="ECO:0000313" key="16">
    <source>
        <dbReference type="EMBL" id="EGC03449.1"/>
    </source>
</evidence>
<dbReference type="InterPro" id="IPR004358">
    <property type="entry name" value="Sig_transdc_His_kin-like_C"/>
</dbReference>
<dbReference type="PANTHER" id="PTHR45339">
    <property type="entry name" value="HYBRID SIGNAL TRANSDUCTION HISTIDINE KINASE J"/>
    <property type="match status" value="1"/>
</dbReference>
<feature type="signal peptide" evidence="13">
    <location>
        <begin position="1"/>
        <end position="27"/>
    </location>
</feature>
<feature type="coiled-coil region" evidence="11">
    <location>
        <begin position="787"/>
        <end position="814"/>
    </location>
</feature>
<dbReference type="PRINTS" id="PR00344">
    <property type="entry name" value="BCTRLSENSOR"/>
</dbReference>
<dbReference type="SMART" id="SM00387">
    <property type="entry name" value="HATPase_c"/>
    <property type="match status" value="1"/>
</dbReference>
<feature type="chain" id="PRO_5003243581" description="Circadian input-output histidine kinase CikA" evidence="13">
    <location>
        <begin position="28"/>
        <end position="1329"/>
    </location>
</feature>
<evidence type="ECO:0000256" key="2">
    <source>
        <dbReference type="ARBA" id="ARBA00006402"/>
    </source>
</evidence>
<name>E9SBA9_RUMAL</name>
<keyword evidence="12" id="KW-1133">Transmembrane helix</keyword>
<dbReference type="InterPro" id="IPR003594">
    <property type="entry name" value="HATPase_dom"/>
</dbReference>
<dbReference type="Gene3D" id="1.20.120.160">
    <property type="entry name" value="HPT domain"/>
    <property type="match status" value="1"/>
</dbReference>
<evidence type="ECO:0000256" key="12">
    <source>
        <dbReference type="SAM" id="Phobius"/>
    </source>
</evidence>
<dbReference type="SUPFAM" id="SSF63829">
    <property type="entry name" value="Calcium-dependent phosphotriesterase"/>
    <property type="match status" value="2"/>
</dbReference>
<evidence type="ECO:0000256" key="10">
    <source>
        <dbReference type="PROSITE-ProRule" id="PRU00169"/>
    </source>
</evidence>
<dbReference type="SUPFAM" id="SSF52172">
    <property type="entry name" value="CheY-like"/>
    <property type="match status" value="1"/>
</dbReference>
<dbReference type="InterPro" id="IPR036641">
    <property type="entry name" value="HPT_dom_sf"/>
</dbReference>
<dbReference type="FunFam" id="3.30.565.10:FF:000010">
    <property type="entry name" value="Sensor histidine kinase RcsC"/>
    <property type="match status" value="1"/>
</dbReference>
<dbReference type="STRING" id="246199.CUS_6582"/>
<sequence length="1329" mass="146067">MMKGFKSRLTALLAAAVMGLSQLAAYADDELKYGGAYAAAGQIEGVGYTTELYDASNGLPTSDAMFMLSASDGRLWVGGYSGVLRYDGTTFERQDPALGLTSARGFYEDSKGRVWVGTNDNGVVVVDGRKTTHITYKDGLPSSSIRNFAEDREGNIFIGTTTGICYADSGLKLHTPEGIDLSEERILRQDIDPKGRIFGQCSSGRIFVIDDKKVTESYTSDEIGCEKITTLAADPDNSGYLWLGTDDSKVFYGSFGTKADKMKRVSIPEMNGSIHWLSFDCGRLWVSSTSKVGYLGNDLKIHMLDDIPVTSGVEMTLTDYQGNLWVASSTQGVMKLVTNNFVDYSGMAGLEEAVSNAAFFYRDELYIGTDSGLRIIDEYGHPKNNELTDYIGNSRVRCFAEDKEGQLWIATYTNELGLLCYNGEGAPKAFTTASGMPDDQIRCVTVAEDGRVLAGTNGGLAVIEKGRVVRTVGADDGIGNTVFLTVAEYENDTIIAGTDGGGMYIIGRDSVKKLGRDDGLTSEVIMRVIKDEERGVYWLVTSNSLEFIKNGEITPLTTFPYNNNYDMIFDDNGGIWVTSSYGIYCIDGKAMADNDITDYKLYTVANGLPYAITTNSYSARKDNGDLYIPGRSGVIKVNINNYFEVSDRVMTDVRAVYCDEEQIFPDEEGIYHIPASKGRVQISASVMDYTMLDPTVKMFLENGPDGGLTVSRSELSSLEYTNLPYGDYKLHLQIVDRYTGEVMQDSTFMISKAARLYELLVVKILLAALLAALAGFIVWRVMRTTVIARQYNEIRSAKEEAERANSAKSRFLANMSHEIRTPINTIMGMNEMLLREDPTGVPNSYFMSVMNYAFDIRNASESLLGLINDLLDMSKIESGKMHLVEQEYDVQDMLRSAVALIRVRSVEKALTFDVAVDEVMPRRMFGDMGKIKQILVNLLSNAVKYTTVGGIMLSVTMTEREGDTASLRFSVRDTGIGIKQEDMGKLFNAYERLDEELNSGIEGTGLGLDISGRFAALMGGKIECESVYREGSEFIFTVKQRIVDARPLGVFTEHDEGAAAGPYIPLFIAPDADILVVDDNPANLEVVKGLLRATRVFVTTSQSGADALEKMADTHFDVVFLDLIMPGMDGVEVAGKIREFDKTTPVYALSANVAESEEYYRTRGFNGYLPKPVDGESLEKTIMKHIPEERMEIPQRAANDELTELPEELLWLRQTDGLSVDDGIKNSGGVSNYIISLRLFADTAESSAEVIKGAYDSGNIRLFTIKVHALRVSARIVGAKELSALAGIVEEAGDRQDMAEIHANTGKMLAMYEALGGILAGIKKKDKKM</sequence>
<feature type="domain" description="Histidine kinase" evidence="14">
    <location>
        <begin position="814"/>
        <end position="1042"/>
    </location>
</feature>
<evidence type="ECO:0000259" key="14">
    <source>
        <dbReference type="PROSITE" id="PS50109"/>
    </source>
</evidence>
<dbReference type="Pfam" id="PF00512">
    <property type="entry name" value="HisKA"/>
    <property type="match status" value="1"/>
</dbReference>
<evidence type="ECO:0000259" key="15">
    <source>
        <dbReference type="PROSITE" id="PS50110"/>
    </source>
</evidence>
<dbReference type="SMART" id="SM00388">
    <property type="entry name" value="HisKA"/>
    <property type="match status" value="1"/>
</dbReference>
<comment type="catalytic activity">
    <reaction evidence="1">
        <text>ATP + protein L-histidine = ADP + protein N-phospho-L-histidine.</text>
        <dbReference type="EC" id="2.7.13.3"/>
    </reaction>
</comment>
<dbReference type="SUPFAM" id="SSF55874">
    <property type="entry name" value="ATPase domain of HSP90 chaperone/DNA topoisomerase II/histidine kinase"/>
    <property type="match status" value="1"/>
</dbReference>
<dbReference type="PANTHER" id="PTHR45339:SF5">
    <property type="entry name" value="HISTIDINE KINASE"/>
    <property type="match status" value="1"/>
</dbReference>
<feature type="domain" description="Response regulatory" evidence="15">
    <location>
        <begin position="1073"/>
        <end position="1186"/>
    </location>
</feature>
<keyword evidence="12" id="KW-0472">Membrane</keyword>
<keyword evidence="6 16" id="KW-0808">Transferase</keyword>
<dbReference type="EC" id="2.7.13.3" evidence="3"/>